<keyword evidence="2" id="KW-1185">Reference proteome</keyword>
<dbReference type="AlphaFoldDB" id="A0AAQ3P4P2"/>
<organism evidence="1 2">
    <name type="scientific">Vigna mungo</name>
    <name type="common">Black gram</name>
    <name type="synonym">Phaseolus mungo</name>
    <dbReference type="NCBI Taxonomy" id="3915"/>
    <lineage>
        <taxon>Eukaryota</taxon>
        <taxon>Viridiplantae</taxon>
        <taxon>Streptophyta</taxon>
        <taxon>Embryophyta</taxon>
        <taxon>Tracheophyta</taxon>
        <taxon>Spermatophyta</taxon>
        <taxon>Magnoliopsida</taxon>
        <taxon>eudicotyledons</taxon>
        <taxon>Gunneridae</taxon>
        <taxon>Pentapetalae</taxon>
        <taxon>rosids</taxon>
        <taxon>fabids</taxon>
        <taxon>Fabales</taxon>
        <taxon>Fabaceae</taxon>
        <taxon>Papilionoideae</taxon>
        <taxon>50 kb inversion clade</taxon>
        <taxon>NPAAA clade</taxon>
        <taxon>indigoferoid/millettioid clade</taxon>
        <taxon>Phaseoleae</taxon>
        <taxon>Vigna</taxon>
    </lineage>
</organism>
<reference evidence="1 2" key="1">
    <citation type="journal article" date="2023" name="Life. Sci Alliance">
        <title>Evolutionary insights into 3D genome organization and epigenetic landscape of Vigna mungo.</title>
        <authorList>
            <person name="Junaid A."/>
            <person name="Singh B."/>
            <person name="Bhatia S."/>
        </authorList>
    </citation>
    <scope>NUCLEOTIDE SEQUENCE [LARGE SCALE GENOMIC DNA]</scope>
    <source>
        <strain evidence="1">Urdbean</strain>
    </source>
</reference>
<dbReference type="EMBL" id="CP144699">
    <property type="protein sequence ID" value="WVZ20826.1"/>
    <property type="molecule type" value="Genomic_DNA"/>
</dbReference>
<evidence type="ECO:0000313" key="1">
    <source>
        <dbReference type="EMBL" id="WVZ20826.1"/>
    </source>
</evidence>
<accession>A0AAQ3P4P2</accession>
<name>A0AAQ3P4P2_VIGMU</name>
<proteinExistence type="predicted"/>
<sequence length="351" mass="39554">MQSKFENTKARSKHNKILQTHLCGTGEEDESKTGKEARKCLDDYWCAKWSARMERVRANEASCVQSGLQEWGKEEQTESACVNDKIHVAKVLLLPSSPSPLPLLFSSLYRDLARDTGKKQKGFQAGGDRRKKAKPIVGVAEDVDAVRVDHLSAKPIDEWIGAGGTLRQRDPTEKSFRRRGRVSEYHDVYTMAEQLLTRFEELYHPVHEKFGDLVGHDHDFKENLIPPAKLQQEPSQPPASSSNAPLLQFPMRTLSPMRALPVKPFKNTLSSLLPFPSLIVVAEFGTCVNDSKSKFSSPSLVMENNLQKHNLDCLCNFSVLLELYASDDFKAFKREVDEKGLDVNEAGFWYG</sequence>
<gene>
    <name evidence="1" type="ORF">V8G54_008148</name>
</gene>
<evidence type="ECO:0000313" key="2">
    <source>
        <dbReference type="Proteomes" id="UP001374535"/>
    </source>
</evidence>
<dbReference type="Proteomes" id="UP001374535">
    <property type="component" value="Chromosome 2"/>
</dbReference>
<protein>
    <submittedName>
        <fullName evidence="1">Uncharacterized protein</fullName>
    </submittedName>
</protein>